<comment type="catalytic activity">
    <reaction evidence="6">
        <text>a 1,2-diacyl-sn-glycero-3-phosphoethanolamine(in) = a 1,2-diacyl-sn-glycero-3-phosphoethanolamine(out)</text>
        <dbReference type="Rhea" id="RHEA:38895"/>
        <dbReference type="ChEBI" id="CHEBI:64612"/>
    </reaction>
</comment>
<reference evidence="16" key="1">
    <citation type="submission" date="2022-01" db="UniProtKB">
        <authorList>
            <consortium name="EnsemblMetazoa"/>
        </authorList>
    </citation>
    <scope>IDENTIFICATION</scope>
</reference>
<evidence type="ECO:0000256" key="4">
    <source>
        <dbReference type="ARBA" id="ARBA00022989"/>
    </source>
</evidence>
<evidence type="ECO:0000256" key="6">
    <source>
        <dbReference type="ARBA" id="ARBA00024615"/>
    </source>
</evidence>
<sequence>MQFSLTSVLSVAFIGWVLHSVISLVFFVSPPACRPGEKCYYYFTKTQPNLQMVGFISDRVQPAQRNVHEAVRVDNFDPNESWERSFNITIPETTRNNGTLFLHAFIFYAEKKIPTFQAAVQNYYRIYSIFPLVQYQAPSMNVDLLKGKIPQEKVDPISHLKQEATFNIVTGIDGLPPHGNYSPELIPFIRLGAKKEILPIMDFDYFSDRLEILTPVPKGEASIKLKYSPINIGKFRLRLQARIAFESLKVYGFSDKDIDQVKSVFSGTSIYFFGFTVFISSIHFLLEFLAMKSDVNFWNSKKNFVGLSVKTVCWRAFSQIAIFLYLIDEETSLIVIIPMGFSTLIEFWKLNKVMPFDWKRLRFKKVKRTAEEQMTMDFDKVGMKYLMYLLYPLCASGAVYSLFFLQHKSWYSWIIHSVVNGVYGFGFLFMLPQLFINYKLKSVAHLPWRTFMYKAFNTFIDDLFAFVIDMPIAHRLACFRDDIVFLIYLYQRWLYPVDQTRVDSTLVDD</sequence>
<dbReference type="Proteomes" id="UP000494040">
    <property type="component" value="Unassembled WGS sequence"/>
</dbReference>
<comment type="catalytic activity">
    <reaction evidence="8">
        <text>a 1,2-diacyl-sn-glycero-3-phospho-(1D-myo-inositol)(in) = a 1,2-diacyl-sn-glycero-3-phospho-(1D-myo-inositol)(out)</text>
        <dbReference type="Rhea" id="RHEA:38691"/>
        <dbReference type="ChEBI" id="CHEBI:57880"/>
    </reaction>
</comment>
<dbReference type="EnsemblMetazoa" id="XM_014389451.2">
    <property type="protein sequence ID" value="XP_014244937.1"/>
    <property type="gene ID" value="LOC106664072"/>
</dbReference>
<feature type="transmembrane region" description="Helical" evidence="15">
    <location>
        <begin position="333"/>
        <end position="350"/>
    </location>
</feature>
<feature type="transmembrane region" description="Helical" evidence="15">
    <location>
        <begin position="385"/>
        <end position="404"/>
    </location>
</feature>
<comment type="catalytic activity">
    <reaction evidence="7">
        <text>a 1,2-diacyl-sn-glycero-3-phosphocholine(in) = a 1,2-diacyl-sn-glycero-3-phosphocholine(out)</text>
        <dbReference type="Rhea" id="RHEA:38571"/>
        <dbReference type="ChEBI" id="CHEBI:57643"/>
    </reaction>
</comment>
<evidence type="ECO:0000256" key="12">
    <source>
        <dbReference type="ARBA" id="ARBA00043155"/>
    </source>
</evidence>
<evidence type="ECO:0000256" key="9">
    <source>
        <dbReference type="ARBA" id="ARBA00036810"/>
    </source>
</evidence>
<proteinExistence type="inferred from homology"/>
<dbReference type="GO" id="GO:0016020">
    <property type="term" value="C:membrane"/>
    <property type="evidence" value="ECO:0007669"/>
    <property type="project" value="UniProtKB-SubCell"/>
</dbReference>
<dbReference type="GeneID" id="106664072"/>
<comment type="function">
    <text evidence="13">Scramblase that mediates the translocation of glucosaminylphosphatidylinositol (alpha-D-GlcN-(1-6)-(1,2-diacyl-sn-glycero-3-phospho)-1D-myo-inositol, GlcN-PI) across the endoplasmic reticulum (ER) membrane, from the cytosolic leaflet to the luminal leaflet of the ER membrane, where it participates in the biosynthesis of glycosylphosphatidylinositol (GPI). GPI is a lipid glycoconjugate involved in post-translational modification of proteins. Can also translocate 1,2-diacyl-sn-glycero-3-phospho-(1D-myo-inositol) (phosphatidylinositol or PI), as well as several other phospholipids (1,2-diacyl-sn-glycero-3-phosphocholine, 1,2-diacyl-sn-glycero-3-phosphoethanolamine), and N-acetylglucosaminylphosphatidylinositol (GlcNAc-PI) in vitro.</text>
</comment>
<comment type="subcellular location">
    <subcellularLocation>
        <location evidence="1">Membrane</location>
        <topology evidence="1">Multi-pass membrane protein</topology>
    </subcellularLocation>
</comment>
<name>A0A8I6RF16_CIMLE</name>
<evidence type="ECO:0000256" key="15">
    <source>
        <dbReference type="SAM" id="Phobius"/>
    </source>
</evidence>
<keyword evidence="3 15" id="KW-0812">Transmembrane</keyword>
<feature type="transmembrane region" description="Helical" evidence="15">
    <location>
        <begin position="410"/>
        <end position="431"/>
    </location>
</feature>
<dbReference type="OMA" id="KNDILFW"/>
<dbReference type="OrthoDB" id="378564at2759"/>
<evidence type="ECO:0000256" key="3">
    <source>
        <dbReference type="ARBA" id="ARBA00022692"/>
    </source>
</evidence>
<feature type="transmembrane region" description="Helical" evidence="15">
    <location>
        <begin position="270"/>
        <end position="291"/>
    </location>
</feature>
<evidence type="ECO:0000313" key="16">
    <source>
        <dbReference type="EnsemblMetazoa" id="XP_014244937.1"/>
    </source>
</evidence>
<protein>
    <recommendedName>
        <fullName evidence="10">Lipid scramblase CLPTM1L</fullName>
    </recommendedName>
    <alternativeName>
        <fullName evidence="12">Cisplatin resistance-related protein 9</fullName>
    </alternativeName>
    <alternativeName>
        <fullName evidence="11">Cleft lip and palate transmembrane protein 1-like protein</fullName>
    </alternativeName>
</protein>
<evidence type="ECO:0000313" key="17">
    <source>
        <dbReference type="Proteomes" id="UP000494040"/>
    </source>
</evidence>
<feature type="transmembrane region" description="Helical" evidence="15">
    <location>
        <begin position="303"/>
        <end position="327"/>
    </location>
</feature>
<comment type="catalytic activity">
    <reaction evidence="14">
        <text>a 6-(alpha-D-glucosaminyl)-1-(1,2-diacyl-sn-glycero-3-phospho)-1D-myo-inositol(in) = a 6-(alpha-D-glucosaminyl)-1-(1,2-diacyl-sn-glycero-3-phospho)-1D-myo-inositol(out)</text>
        <dbReference type="Rhea" id="RHEA:71491"/>
        <dbReference type="ChEBI" id="CHEBI:57997"/>
    </reaction>
</comment>
<evidence type="ECO:0000256" key="5">
    <source>
        <dbReference type="ARBA" id="ARBA00023136"/>
    </source>
</evidence>
<keyword evidence="5 15" id="KW-0472">Membrane</keyword>
<dbReference type="PANTHER" id="PTHR21347:SF0">
    <property type="entry name" value="LIPID SCRAMBLASE CLPTM1L"/>
    <property type="match status" value="1"/>
</dbReference>
<dbReference type="Pfam" id="PF05602">
    <property type="entry name" value="CLPTM1"/>
    <property type="match status" value="1"/>
</dbReference>
<dbReference type="PANTHER" id="PTHR21347">
    <property type="entry name" value="CLEFT LIP AND PALATE ASSOCIATED TRANSMEMBRANE PROTEIN-RELATED"/>
    <property type="match status" value="1"/>
</dbReference>
<dbReference type="KEGG" id="clec:106664072"/>
<evidence type="ECO:0000256" key="14">
    <source>
        <dbReference type="ARBA" id="ARBA00093208"/>
    </source>
</evidence>
<evidence type="ECO:0000256" key="7">
    <source>
        <dbReference type="ARBA" id="ARBA00024631"/>
    </source>
</evidence>
<keyword evidence="17" id="KW-1185">Reference proteome</keyword>
<evidence type="ECO:0000256" key="2">
    <source>
        <dbReference type="ARBA" id="ARBA00009310"/>
    </source>
</evidence>
<accession>A0A8I6RF16</accession>
<evidence type="ECO:0000256" key="10">
    <source>
        <dbReference type="ARBA" id="ARBA00040905"/>
    </source>
</evidence>
<dbReference type="AlphaFoldDB" id="A0A8I6RF16"/>
<comment type="similarity">
    <text evidence="2">Belongs to the CLPTM1 family.</text>
</comment>
<evidence type="ECO:0000256" key="13">
    <source>
        <dbReference type="ARBA" id="ARBA00045827"/>
    </source>
</evidence>
<evidence type="ECO:0000256" key="8">
    <source>
        <dbReference type="ARBA" id="ARBA00035895"/>
    </source>
</evidence>
<dbReference type="RefSeq" id="XP_014244937.1">
    <property type="nucleotide sequence ID" value="XM_014389451.2"/>
</dbReference>
<dbReference type="GO" id="GO:0012505">
    <property type="term" value="C:endomembrane system"/>
    <property type="evidence" value="ECO:0007669"/>
    <property type="project" value="TreeGrafter"/>
</dbReference>
<organism evidence="16 17">
    <name type="scientific">Cimex lectularius</name>
    <name type="common">Bed bug</name>
    <name type="synonym">Acanthia lectularia</name>
    <dbReference type="NCBI Taxonomy" id="79782"/>
    <lineage>
        <taxon>Eukaryota</taxon>
        <taxon>Metazoa</taxon>
        <taxon>Ecdysozoa</taxon>
        <taxon>Arthropoda</taxon>
        <taxon>Hexapoda</taxon>
        <taxon>Insecta</taxon>
        <taxon>Pterygota</taxon>
        <taxon>Neoptera</taxon>
        <taxon>Paraneoptera</taxon>
        <taxon>Hemiptera</taxon>
        <taxon>Heteroptera</taxon>
        <taxon>Panheteroptera</taxon>
        <taxon>Cimicomorpha</taxon>
        <taxon>Cimicidae</taxon>
        <taxon>Cimex</taxon>
    </lineage>
</organism>
<comment type="catalytic activity">
    <reaction evidence="9">
        <text>6-(alpha-D-glucosaminyl)-(1-octadecanoyl,2-(9Z)-octadecenoyl-sn-glycero-3-phospho)-1D-myo-inositol(in) = 6-(alpha-D-glucosaminyl)-(1-octadecanoyl,2-(9Z)-octadecenoyl-sn-glycero-3-phospho)-1D-myo-inositol(out)</text>
        <dbReference type="Rhea" id="RHEA:71495"/>
        <dbReference type="ChEBI" id="CHEBI:190691"/>
    </reaction>
</comment>
<evidence type="ECO:0000256" key="11">
    <source>
        <dbReference type="ARBA" id="ARBA00042320"/>
    </source>
</evidence>
<evidence type="ECO:0000256" key="1">
    <source>
        <dbReference type="ARBA" id="ARBA00004141"/>
    </source>
</evidence>
<dbReference type="InterPro" id="IPR008429">
    <property type="entry name" value="CLPTM1"/>
</dbReference>
<keyword evidence="4 15" id="KW-1133">Transmembrane helix</keyword>